<evidence type="ECO:0000256" key="3">
    <source>
        <dbReference type="ARBA" id="ARBA00022989"/>
    </source>
</evidence>
<accession>A0A372LIP3</accession>
<evidence type="ECO:0000256" key="8">
    <source>
        <dbReference type="HAMAP-Rule" id="MF_00728"/>
    </source>
</evidence>
<evidence type="ECO:0000256" key="9">
    <source>
        <dbReference type="SAM" id="Phobius"/>
    </source>
</evidence>
<comment type="function">
    <text evidence="8">Negative regulator of FtsZ ring formation; modulates the frequency and position of FtsZ ring formation. Inhibits FtsZ ring formation at polar sites. Interacts either with FtsZ or with one of its binding partners to promote depolymerization.</text>
</comment>
<dbReference type="Pfam" id="PF06160">
    <property type="entry name" value="EzrA"/>
    <property type="match status" value="1"/>
</dbReference>
<comment type="similarity">
    <text evidence="8">Belongs to the EzrA family.</text>
</comment>
<evidence type="ECO:0000313" key="10">
    <source>
        <dbReference type="EMBL" id="RFU66233.1"/>
    </source>
</evidence>
<keyword evidence="7 8" id="KW-0131">Cell cycle</keyword>
<dbReference type="Proteomes" id="UP000262939">
    <property type="component" value="Unassembled WGS sequence"/>
</dbReference>
<dbReference type="EMBL" id="QVTD01000002">
    <property type="protein sequence ID" value="RFU66233.1"/>
    <property type="molecule type" value="Genomic_DNA"/>
</dbReference>
<evidence type="ECO:0000256" key="2">
    <source>
        <dbReference type="ARBA" id="ARBA00022692"/>
    </source>
</evidence>
<keyword evidence="8" id="KW-1003">Cell membrane</keyword>
<dbReference type="NCBIfam" id="NF003413">
    <property type="entry name" value="PRK04778.1-7"/>
    <property type="match status" value="1"/>
</dbReference>
<dbReference type="OrthoDB" id="1654473at2"/>
<comment type="subcellular location">
    <subcellularLocation>
        <location evidence="8">Cell membrane</location>
        <topology evidence="8">Single-pass membrane protein</topology>
    </subcellularLocation>
    <text evidence="8">Colocalized with FtsZ to the nascent septal site.</text>
</comment>
<feature type="transmembrane region" description="Helical" evidence="9">
    <location>
        <begin position="6"/>
        <end position="21"/>
    </location>
</feature>
<dbReference type="HAMAP" id="MF_00728">
    <property type="entry name" value="EzrA"/>
    <property type="match status" value="1"/>
</dbReference>
<protein>
    <recommendedName>
        <fullName evidence="8">Septation ring formation regulator EzrA</fullName>
    </recommendedName>
</protein>
<keyword evidence="3 8" id="KW-1133">Transmembrane helix</keyword>
<dbReference type="InterPro" id="IPR010379">
    <property type="entry name" value="EzrA"/>
</dbReference>
<keyword evidence="5 8" id="KW-0472">Membrane</keyword>
<proteinExistence type="inferred from homology"/>
<keyword evidence="2 8" id="KW-0812">Transmembrane</keyword>
<comment type="caution">
    <text evidence="10">The sequence shown here is derived from an EMBL/GenBank/DDBJ whole genome shotgun (WGS) entry which is preliminary data.</text>
</comment>
<evidence type="ECO:0000313" key="11">
    <source>
        <dbReference type="Proteomes" id="UP000262939"/>
    </source>
</evidence>
<organism evidence="10 11">
    <name type="scientific">Peribacillus glennii</name>
    <dbReference type="NCBI Taxonomy" id="2303991"/>
    <lineage>
        <taxon>Bacteria</taxon>
        <taxon>Bacillati</taxon>
        <taxon>Bacillota</taxon>
        <taxon>Bacilli</taxon>
        <taxon>Bacillales</taxon>
        <taxon>Bacillaceae</taxon>
        <taxon>Peribacillus</taxon>
    </lineage>
</organism>
<dbReference type="GO" id="GO:0000917">
    <property type="term" value="P:division septum assembly"/>
    <property type="evidence" value="ECO:0007669"/>
    <property type="project" value="UniProtKB-KW"/>
</dbReference>
<evidence type="ECO:0000256" key="1">
    <source>
        <dbReference type="ARBA" id="ARBA00022618"/>
    </source>
</evidence>
<dbReference type="GO" id="GO:0005886">
    <property type="term" value="C:plasma membrane"/>
    <property type="evidence" value="ECO:0007669"/>
    <property type="project" value="UniProtKB-SubCell"/>
</dbReference>
<dbReference type="GO" id="GO:0005940">
    <property type="term" value="C:septin ring"/>
    <property type="evidence" value="ECO:0007669"/>
    <property type="project" value="InterPro"/>
</dbReference>
<keyword evidence="1 8" id="KW-0132">Cell division</keyword>
<dbReference type="GO" id="GO:0000921">
    <property type="term" value="P:septin ring assembly"/>
    <property type="evidence" value="ECO:0007669"/>
    <property type="project" value="InterPro"/>
</dbReference>
<reference evidence="10 11" key="1">
    <citation type="submission" date="2018-08" db="EMBL/GenBank/DDBJ databases">
        <title>Bacillus chawlae sp. nov., Bacillus glennii sp. nov., and Bacillus saganii sp. nov. Isolated from the Vehicle Assembly Building at Kennedy Space Center where the Viking Spacecraft were Assembled.</title>
        <authorList>
            <person name="Seuylemezian A."/>
            <person name="Vaishampayan P."/>
        </authorList>
    </citation>
    <scope>NUCLEOTIDE SEQUENCE [LARGE SCALE GENOMIC DNA]</scope>
    <source>
        <strain evidence="10 11">V44-8</strain>
    </source>
</reference>
<feature type="topological domain" description="Cytoplasmic" evidence="8">
    <location>
        <begin position="22"/>
        <end position="565"/>
    </location>
</feature>
<evidence type="ECO:0000256" key="7">
    <source>
        <dbReference type="ARBA" id="ARBA00023306"/>
    </source>
</evidence>
<feature type="topological domain" description="Extracellular" evidence="8">
    <location>
        <begin position="1"/>
        <end position="2"/>
    </location>
</feature>
<evidence type="ECO:0000256" key="6">
    <source>
        <dbReference type="ARBA" id="ARBA00023210"/>
    </source>
</evidence>
<sequence length="565" mass="65599">MAYIFGIIIVILAFFIWGYFFKKKYFAEIDRLEAWKIDIMNRPVLDELSKVKQLNMTGETEEMFEKWRKEWDEIITVHMPDVEELLFDAEEYIDKYRFSKSKEVQRNITSKLKEIEETIQNILSELNELVGSEENNRLEIEELKDLYRSLKKSLLAHRHSYGKAASIFETRLDDVLEILQQYDSATENGNYLNAREHVLSIKAGLKSIEGKMERIPQLLLECQSSLPGQLEELKEGYKEMLGQGYTLDHIQFEKEVNRIERELSVYAEHLEKGEIAEVEEGVQEIADGVHVLYELLEKEVFSKQYILKNQELLTEEIMGLEYENDKLKAETAIVQHSYQLTESELEAQRKLDKQIAQIAKRYSLLRLKMEENEGSHSFLSEEMQEVESQIKGLKEEQKLFSGKLQALRKDEMEARDTLKDLKKKMADTSRLVAKSNLPGLPEGYKSYIMEAGESLTDVQAKLEEKPLDMASVHLYLGKAVSTINTLHDHTKQLIEQMFLAEKVIQYGNRYRSRYPQVAEALGEAEEKFRNFEYEGALEVAASVIERVDPGSLKKIEANVEEVLSK</sequence>
<evidence type="ECO:0000256" key="4">
    <source>
        <dbReference type="ARBA" id="ARBA00023054"/>
    </source>
</evidence>
<feature type="coiled-coil region" evidence="8">
    <location>
        <begin position="105"/>
        <end position="153"/>
    </location>
</feature>
<keyword evidence="4 8" id="KW-0175">Coiled coil</keyword>
<gene>
    <name evidence="8 10" type="primary">ezrA</name>
    <name evidence="10" type="ORF">D0466_01255</name>
</gene>
<name>A0A372LIP3_9BACI</name>
<dbReference type="AlphaFoldDB" id="A0A372LIP3"/>
<keyword evidence="11" id="KW-1185">Reference proteome</keyword>
<evidence type="ECO:0000256" key="5">
    <source>
        <dbReference type="ARBA" id="ARBA00023136"/>
    </source>
</evidence>
<feature type="coiled-coil region" evidence="8">
    <location>
        <begin position="376"/>
        <end position="424"/>
    </location>
</feature>
<keyword evidence="6 8" id="KW-0717">Septation</keyword>